<dbReference type="GO" id="GO:0004801">
    <property type="term" value="F:transaldolase activity"/>
    <property type="evidence" value="ECO:0007669"/>
    <property type="project" value="TreeGrafter"/>
</dbReference>
<dbReference type="PANTHER" id="PTHR10683">
    <property type="entry name" value="TRANSALDOLASE"/>
    <property type="match status" value="1"/>
</dbReference>
<dbReference type="EMBL" id="JABCKI010005812">
    <property type="protein sequence ID" value="KAG5637661.1"/>
    <property type="molecule type" value="Genomic_DNA"/>
</dbReference>
<dbReference type="GO" id="GO:0009052">
    <property type="term" value="P:pentose-phosphate shunt, non-oxidative branch"/>
    <property type="evidence" value="ECO:0007669"/>
    <property type="project" value="TreeGrafter"/>
</dbReference>
<evidence type="ECO:0000256" key="1">
    <source>
        <dbReference type="ARBA" id="ARBA00023270"/>
    </source>
</evidence>
<name>A0A9P7K4A0_9AGAR</name>
<dbReference type="InterPro" id="IPR013785">
    <property type="entry name" value="Aldolase_TIM"/>
</dbReference>
<dbReference type="InterPro" id="IPR001585">
    <property type="entry name" value="TAL/FSA"/>
</dbReference>
<evidence type="ECO:0000256" key="2">
    <source>
        <dbReference type="SAM" id="Coils"/>
    </source>
</evidence>
<evidence type="ECO:0000259" key="4">
    <source>
        <dbReference type="PROSITE" id="PS00036"/>
    </source>
</evidence>
<protein>
    <recommendedName>
        <fullName evidence="4">BZIP domain-containing protein</fullName>
    </recommendedName>
</protein>
<dbReference type="Gene3D" id="3.20.20.70">
    <property type="entry name" value="Aldolase class I"/>
    <property type="match status" value="1"/>
</dbReference>
<accession>A0A9P7K4A0</accession>
<dbReference type="Gene3D" id="1.20.5.170">
    <property type="match status" value="1"/>
</dbReference>
<dbReference type="Proteomes" id="UP000717328">
    <property type="component" value="Unassembled WGS sequence"/>
</dbReference>
<feature type="compositionally biased region" description="Polar residues" evidence="3">
    <location>
        <begin position="272"/>
        <end position="282"/>
    </location>
</feature>
<feature type="region of interest" description="Disordered" evidence="3">
    <location>
        <begin position="260"/>
        <end position="282"/>
    </location>
</feature>
<reference evidence="5" key="2">
    <citation type="submission" date="2021-10" db="EMBL/GenBank/DDBJ databases">
        <title>Phylogenomics reveals ancestral predisposition of the termite-cultivated fungus Termitomyces towards a domesticated lifestyle.</title>
        <authorList>
            <person name="Auxier B."/>
            <person name="Grum-Grzhimaylo A."/>
            <person name="Cardenas M.E."/>
            <person name="Lodge J.D."/>
            <person name="Laessoe T."/>
            <person name="Pedersen O."/>
            <person name="Smith M.E."/>
            <person name="Kuyper T.W."/>
            <person name="Franco-Molano E.A."/>
            <person name="Baroni T.J."/>
            <person name="Aanen D.K."/>
        </authorList>
    </citation>
    <scope>NUCLEOTIDE SEQUENCE</scope>
    <source>
        <strain evidence="5">D49</strain>
    </source>
</reference>
<dbReference type="PANTHER" id="PTHR10683:SF18">
    <property type="entry name" value="TRANSALDOLASE"/>
    <property type="match status" value="1"/>
</dbReference>
<feature type="compositionally biased region" description="Low complexity" evidence="3">
    <location>
        <begin position="208"/>
        <end position="219"/>
    </location>
</feature>
<organism evidence="5 6">
    <name type="scientific">Sphagnurus paluster</name>
    <dbReference type="NCBI Taxonomy" id="117069"/>
    <lineage>
        <taxon>Eukaryota</taxon>
        <taxon>Fungi</taxon>
        <taxon>Dikarya</taxon>
        <taxon>Basidiomycota</taxon>
        <taxon>Agaricomycotina</taxon>
        <taxon>Agaricomycetes</taxon>
        <taxon>Agaricomycetidae</taxon>
        <taxon>Agaricales</taxon>
        <taxon>Tricholomatineae</taxon>
        <taxon>Lyophyllaceae</taxon>
        <taxon>Sphagnurus</taxon>
    </lineage>
</organism>
<dbReference type="InterPro" id="IPR004827">
    <property type="entry name" value="bZIP"/>
</dbReference>
<sequence>MVMSSVTNHSIHSERPERSRNAKAQARHRAKRKAYIEQLESTVTKLQTTLGFTHEDVAALPPPLVRIRELEQENTRLEKENEELRRMLSDAGGRVPPLMEMSRRNSLSSFQDVRVSDREYKRKKMIGDVEGTYMVKRFFLSTLHMDPYMFQRFQSPSDTPPHGDHIRPPPLTIPQPISNHYTYGPTNQHTNGGQSMPFNIHAPAFQMPNTPSGSSATSSPPFSVRIFSISAKAAFQQRECRRDLFNDVLFLQPALMQEPLHSSANHRPPSISGPQHITNYTPRGNHYVKVEEDHYAVRSSLFAGSAQSARHDRKSDQYLQKNRRREYLLSCVGSCETDTGRTLFELGNSILCRVDGPHFTFVDPRKHNDIGAMVRAARRLVSLFEEKGVQRAKVVVSVSLHVPGLIPEIVLQRIPATIEGLRAAQDLEREHGIHTNLYFVSGLLHAAACAEAGATTITIPVGRLLGWYEGRRRTTYEDLSLHPGVETIQSTLEYFKLHELKSKLVGSDFRSISEIPPLLGFDAVSLSTAQIASVRRLQFAPAAVRPSSAVNLRAEQAQFPTSLLSAKASFMEAMSSETRSMVAATLFGPLDELKAYMDGLEAVITYELGRQFELVTVDLKTLYDTSRKGEKAAEEAEEREEPGALRSKRSLAKDLGVEVVPVTQHNDEEVF</sequence>
<comment type="caution">
    <text evidence="5">The sequence shown here is derived from an EMBL/GenBank/DDBJ whole genome shotgun (WGS) entry which is preliminary data.</text>
</comment>
<feature type="compositionally biased region" description="Basic and acidic residues" evidence="3">
    <location>
        <begin position="11"/>
        <end position="20"/>
    </location>
</feature>
<feature type="region of interest" description="Disordered" evidence="3">
    <location>
        <begin position="626"/>
        <end position="649"/>
    </location>
</feature>
<dbReference type="AlphaFoldDB" id="A0A9P7K4A0"/>
<dbReference type="GO" id="GO:0005975">
    <property type="term" value="P:carbohydrate metabolic process"/>
    <property type="evidence" value="ECO:0007669"/>
    <property type="project" value="InterPro"/>
</dbReference>
<dbReference type="Pfam" id="PF00923">
    <property type="entry name" value="TAL_FSA"/>
    <property type="match status" value="1"/>
</dbReference>
<reference evidence="5" key="1">
    <citation type="submission" date="2021-02" db="EMBL/GenBank/DDBJ databases">
        <authorList>
            <person name="Nieuwenhuis M."/>
            <person name="Van De Peppel L.J.J."/>
        </authorList>
    </citation>
    <scope>NUCLEOTIDE SEQUENCE</scope>
    <source>
        <strain evidence="5">D49</strain>
    </source>
</reference>
<feature type="domain" description="BZIP" evidence="4">
    <location>
        <begin position="18"/>
        <end position="31"/>
    </location>
</feature>
<feature type="compositionally biased region" description="Polar residues" evidence="3">
    <location>
        <begin position="175"/>
        <end position="197"/>
    </location>
</feature>
<feature type="coiled-coil region" evidence="2">
    <location>
        <begin position="67"/>
        <end position="94"/>
    </location>
</feature>
<dbReference type="CDD" id="cd14686">
    <property type="entry name" value="bZIP"/>
    <property type="match status" value="1"/>
</dbReference>
<gene>
    <name evidence="5" type="ORF">H0H81_003682</name>
</gene>
<feature type="region of interest" description="Disordered" evidence="3">
    <location>
        <begin position="155"/>
        <end position="219"/>
    </location>
</feature>
<keyword evidence="6" id="KW-1185">Reference proteome</keyword>
<evidence type="ECO:0000313" key="5">
    <source>
        <dbReference type="EMBL" id="KAG5637661.1"/>
    </source>
</evidence>
<dbReference type="GO" id="GO:0003700">
    <property type="term" value="F:DNA-binding transcription factor activity"/>
    <property type="evidence" value="ECO:0007669"/>
    <property type="project" value="InterPro"/>
</dbReference>
<evidence type="ECO:0000256" key="3">
    <source>
        <dbReference type="SAM" id="MobiDB-lite"/>
    </source>
</evidence>
<feature type="region of interest" description="Disordered" evidence="3">
    <location>
        <begin position="1"/>
        <end position="31"/>
    </location>
</feature>
<dbReference type="OrthoDB" id="2015515at2759"/>
<feature type="compositionally biased region" description="Polar residues" evidence="3">
    <location>
        <begin position="1"/>
        <end position="10"/>
    </location>
</feature>
<dbReference type="SUPFAM" id="SSF51569">
    <property type="entry name" value="Aldolase"/>
    <property type="match status" value="1"/>
</dbReference>
<proteinExistence type="predicted"/>
<dbReference type="PROSITE" id="PS00036">
    <property type="entry name" value="BZIP_BASIC"/>
    <property type="match status" value="1"/>
</dbReference>
<keyword evidence="2" id="KW-0175">Coiled coil</keyword>
<keyword evidence="1" id="KW-0704">Schiff base</keyword>
<evidence type="ECO:0000313" key="6">
    <source>
        <dbReference type="Proteomes" id="UP000717328"/>
    </source>
</evidence>